<name>A0A5S5BBV0_STUST</name>
<gene>
    <name evidence="1" type="ORF">A9A72_1231191</name>
</gene>
<dbReference type="Proteomes" id="UP000324282">
    <property type="component" value="Unassembled WGS sequence"/>
</dbReference>
<dbReference type="PROSITE" id="PS51257">
    <property type="entry name" value="PROKAR_LIPOPROTEIN"/>
    <property type="match status" value="1"/>
</dbReference>
<proteinExistence type="predicted"/>
<comment type="caution">
    <text evidence="1">The sequence shown here is derived from an EMBL/GenBank/DDBJ whole genome shotgun (WGS) entry which is preliminary data.</text>
</comment>
<dbReference type="OrthoDB" id="8905050at2"/>
<dbReference type="EMBL" id="VNHQ01000013">
    <property type="protein sequence ID" value="TYP64404.1"/>
    <property type="molecule type" value="Genomic_DNA"/>
</dbReference>
<evidence type="ECO:0000313" key="2">
    <source>
        <dbReference type="Proteomes" id="UP000324282"/>
    </source>
</evidence>
<dbReference type="AlphaFoldDB" id="A0A5S5BBV0"/>
<evidence type="ECO:0008006" key="3">
    <source>
        <dbReference type="Google" id="ProtNLM"/>
    </source>
</evidence>
<reference evidence="1 2" key="1">
    <citation type="submission" date="2019-07" db="EMBL/GenBank/DDBJ databases">
        <title>Deep subsurface shale carbon reservoir microbial communities from Ohio and West Virginia, USA.</title>
        <authorList>
            <person name="Wrighton K."/>
        </authorList>
    </citation>
    <scope>NUCLEOTIDE SEQUENCE [LARGE SCALE GENOMIC DNA]</scope>
    <source>
        <strain evidence="1 2">NP_8Ht</strain>
    </source>
</reference>
<evidence type="ECO:0000313" key="1">
    <source>
        <dbReference type="EMBL" id="TYP64404.1"/>
    </source>
</evidence>
<organism evidence="1 2">
    <name type="scientific">Stutzerimonas stutzeri</name>
    <name type="common">Pseudomonas stutzeri</name>
    <dbReference type="NCBI Taxonomy" id="316"/>
    <lineage>
        <taxon>Bacteria</taxon>
        <taxon>Pseudomonadati</taxon>
        <taxon>Pseudomonadota</taxon>
        <taxon>Gammaproteobacteria</taxon>
        <taxon>Pseudomonadales</taxon>
        <taxon>Pseudomonadaceae</taxon>
        <taxon>Stutzerimonas</taxon>
    </lineage>
</organism>
<dbReference type="RefSeq" id="WP_148925901.1">
    <property type="nucleotide sequence ID" value="NZ_VNHQ01000013.1"/>
</dbReference>
<sequence>MPVWKLAAAFVAVTILLVGCGRDDPEAAVQTAVESLQDSIENKDTSQLMALVHKEFSANRELDRDWVQRTAALMFLRHRNVGVIALNSRSWIDPTYSDKGYSEAQVALTGAEGWLPQRLGHYDVRLEWWLTDGDWKLARLDWE</sequence>
<protein>
    <recommendedName>
        <fullName evidence="3">Nuclear transport factor 2 family protein</fullName>
    </recommendedName>
</protein>
<accession>A0A5S5BBV0</accession>